<proteinExistence type="predicted"/>
<evidence type="ECO:0000313" key="3">
    <source>
        <dbReference type="Proteomes" id="UP001597440"/>
    </source>
</evidence>
<keyword evidence="1" id="KW-1133">Transmembrane helix</keyword>
<dbReference type="RefSeq" id="WP_210356349.1">
    <property type="nucleotide sequence ID" value="NZ_JAEQMU010000009.1"/>
</dbReference>
<protein>
    <submittedName>
        <fullName evidence="2">Uncharacterized protein</fullName>
    </submittedName>
</protein>
<gene>
    <name evidence="2" type="ORF">ACFSQW_01515</name>
</gene>
<evidence type="ECO:0000313" key="2">
    <source>
        <dbReference type="EMBL" id="MFD2553050.1"/>
    </source>
</evidence>
<keyword evidence="1" id="KW-0472">Membrane</keyword>
<name>A0ABW5KXM4_9SPHI</name>
<dbReference type="EMBL" id="JBHULD010000003">
    <property type="protein sequence ID" value="MFD2553050.1"/>
    <property type="molecule type" value="Genomic_DNA"/>
</dbReference>
<evidence type="ECO:0000256" key="1">
    <source>
        <dbReference type="SAM" id="Phobius"/>
    </source>
</evidence>
<comment type="caution">
    <text evidence="2">The sequence shown here is derived from an EMBL/GenBank/DDBJ whole genome shotgun (WGS) entry which is preliminary data.</text>
</comment>
<feature type="transmembrane region" description="Helical" evidence="1">
    <location>
        <begin position="7"/>
        <end position="29"/>
    </location>
</feature>
<keyword evidence="1" id="KW-0812">Transmembrane</keyword>
<dbReference type="Proteomes" id="UP001597440">
    <property type="component" value="Unassembled WGS sequence"/>
</dbReference>
<organism evidence="2 3">
    <name type="scientific">Sphingobacterium tabacisoli</name>
    <dbReference type="NCBI Taxonomy" id="2044855"/>
    <lineage>
        <taxon>Bacteria</taxon>
        <taxon>Pseudomonadati</taxon>
        <taxon>Bacteroidota</taxon>
        <taxon>Sphingobacteriia</taxon>
        <taxon>Sphingobacteriales</taxon>
        <taxon>Sphingobacteriaceae</taxon>
        <taxon>Sphingobacterium</taxon>
    </lineage>
</organism>
<reference evidence="3" key="1">
    <citation type="journal article" date="2019" name="Int. J. Syst. Evol. Microbiol.">
        <title>The Global Catalogue of Microorganisms (GCM) 10K type strain sequencing project: providing services to taxonomists for standard genome sequencing and annotation.</title>
        <authorList>
            <consortium name="The Broad Institute Genomics Platform"/>
            <consortium name="The Broad Institute Genome Sequencing Center for Infectious Disease"/>
            <person name="Wu L."/>
            <person name="Ma J."/>
        </authorList>
    </citation>
    <scope>NUCLEOTIDE SEQUENCE [LARGE SCALE GENOMIC DNA]</scope>
    <source>
        <strain evidence="3">KCTC 52298</strain>
    </source>
</reference>
<accession>A0ABW5KXM4</accession>
<keyword evidence="3" id="KW-1185">Reference proteome</keyword>
<sequence length="189" mass="20965">MKNKKSIFILIGLLVLSTAGIAIWAYSVLNGIEEDKEQTLKLSTKILDSFPNHTSIYKYPVSPSIPKWGNNYLIIENGGYDELGITYKAKWNEGLGTTSNFPGEQIKGLVVIAMDMQARGEYIGKLGQKDKAYQRNYIVSYFDLDKKTVIARDTLYGEEPPTTKRSTGSGAGAFPTDQTVIDAISNRIQ</sequence>